<keyword evidence="2" id="KW-1133">Transmembrane helix</keyword>
<dbReference type="OrthoDB" id="4869119at2"/>
<gene>
    <name evidence="4" type="ORF">SAMN05421833_1295</name>
</gene>
<feature type="transmembrane region" description="Helical" evidence="2">
    <location>
        <begin position="20"/>
        <end position="41"/>
    </location>
</feature>
<feature type="compositionally biased region" description="Basic and acidic residues" evidence="1">
    <location>
        <begin position="157"/>
        <end position="167"/>
    </location>
</feature>
<dbReference type="EMBL" id="FTNI01000029">
    <property type="protein sequence ID" value="SIS11938.1"/>
    <property type="molecule type" value="Genomic_DNA"/>
</dbReference>
<accession>A0A1N7GHE6</accession>
<evidence type="ECO:0000256" key="2">
    <source>
        <dbReference type="SAM" id="Phobius"/>
    </source>
</evidence>
<dbReference type="Proteomes" id="UP000186096">
    <property type="component" value="Unassembled WGS sequence"/>
</dbReference>
<feature type="domain" description="TadE-like" evidence="3">
    <location>
        <begin position="13"/>
        <end position="55"/>
    </location>
</feature>
<dbReference type="Pfam" id="PF07811">
    <property type="entry name" value="TadE"/>
    <property type="match status" value="1"/>
</dbReference>
<organism evidence="4 5">
    <name type="scientific">Microbispora rosea</name>
    <dbReference type="NCBI Taxonomy" id="58117"/>
    <lineage>
        <taxon>Bacteria</taxon>
        <taxon>Bacillati</taxon>
        <taxon>Actinomycetota</taxon>
        <taxon>Actinomycetes</taxon>
        <taxon>Streptosporangiales</taxon>
        <taxon>Streptosporangiaceae</taxon>
        <taxon>Microbispora</taxon>
    </lineage>
</organism>
<evidence type="ECO:0000313" key="5">
    <source>
        <dbReference type="Proteomes" id="UP000186096"/>
    </source>
</evidence>
<evidence type="ECO:0000256" key="1">
    <source>
        <dbReference type="SAM" id="MobiDB-lite"/>
    </source>
</evidence>
<name>A0A1N7GHE6_9ACTN</name>
<reference evidence="5" key="1">
    <citation type="submission" date="2017-01" db="EMBL/GenBank/DDBJ databases">
        <authorList>
            <person name="Varghese N."/>
            <person name="Submissions S."/>
        </authorList>
    </citation>
    <scope>NUCLEOTIDE SEQUENCE [LARGE SCALE GENOMIC DNA]</scope>
    <source>
        <strain evidence="5">ATCC 12950</strain>
    </source>
</reference>
<keyword evidence="5" id="KW-1185">Reference proteome</keyword>
<protein>
    <submittedName>
        <fullName evidence="4">TadE-like protein</fullName>
    </submittedName>
</protein>
<dbReference type="AlphaFoldDB" id="A0A1N7GHE6"/>
<sequence length="167" mass="17134">MSCRHALRDGERGSATLELVVLAPALLALIALVVLTGRIATAYSAVESAARDAARQASIARDPAQARRAATTSVAASLRREGLRCGPSVAVDTSGFSRQVGTTAQVVARVTCTVRLGDLLPGMPGQKTVRASFASPIDPYRGRSLGLPAPDGSSAGNERDKTGGGHV</sequence>
<dbReference type="RefSeq" id="WP_076440521.1">
    <property type="nucleotide sequence ID" value="NZ_FTNI01000029.1"/>
</dbReference>
<proteinExistence type="predicted"/>
<evidence type="ECO:0000259" key="3">
    <source>
        <dbReference type="Pfam" id="PF07811"/>
    </source>
</evidence>
<dbReference type="InterPro" id="IPR012495">
    <property type="entry name" value="TadE-like_dom"/>
</dbReference>
<feature type="region of interest" description="Disordered" evidence="1">
    <location>
        <begin position="141"/>
        <end position="167"/>
    </location>
</feature>
<dbReference type="STRING" id="58117.SAMN05421833_1295"/>
<keyword evidence="2" id="KW-0472">Membrane</keyword>
<evidence type="ECO:0000313" key="4">
    <source>
        <dbReference type="EMBL" id="SIS11938.1"/>
    </source>
</evidence>
<keyword evidence="2" id="KW-0812">Transmembrane</keyword>